<sequence length="140" mass="16126">MKRKRLSNVIQNESSSSMMVNNRFVNKNYLELENVKKNSILDYEDSPLLTLEQAVKKIIPLVPNVMECVSIAKEKRNRSPSSLTSDESASIYLYSMSSSSFCFRLNAALREEERNALKPWLAYLKIFINALERLPSERCV</sequence>
<feature type="non-terminal residue" evidence="1">
    <location>
        <position position="140"/>
    </location>
</feature>
<protein>
    <submittedName>
        <fullName evidence="1">Uncharacterized protein</fullName>
    </submittedName>
</protein>
<name>A0A816HKX0_ADIRI</name>
<organism evidence="1 2">
    <name type="scientific">Adineta ricciae</name>
    <name type="common">Rotifer</name>
    <dbReference type="NCBI Taxonomy" id="249248"/>
    <lineage>
        <taxon>Eukaryota</taxon>
        <taxon>Metazoa</taxon>
        <taxon>Spiralia</taxon>
        <taxon>Gnathifera</taxon>
        <taxon>Rotifera</taxon>
        <taxon>Eurotatoria</taxon>
        <taxon>Bdelloidea</taxon>
        <taxon>Adinetida</taxon>
        <taxon>Adinetidae</taxon>
        <taxon>Adineta</taxon>
    </lineage>
</organism>
<reference evidence="1" key="1">
    <citation type="submission" date="2021-02" db="EMBL/GenBank/DDBJ databases">
        <authorList>
            <person name="Nowell W R."/>
        </authorList>
    </citation>
    <scope>NUCLEOTIDE SEQUENCE</scope>
</reference>
<proteinExistence type="predicted"/>
<dbReference type="Gene3D" id="3.90.176.10">
    <property type="entry name" value="Toxin ADP-ribosyltransferase, Chain A, domain 1"/>
    <property type="match status" value="1"/>
</dbReference>
<evidence type="ECO:0000313" key="2">
    <source>
        <dbReference type="Proteomes" id="UP000663828"/>
    </source>
</evidence>
<keyword evidence="2" id="KW-1185">Reference proteome</keyword>
<dbReference type="Proteomes" id="UP000663828">
    <property type="component" value="Unassembled WGS sequence"/>
</dbReference>
<accession>A0A816HKX0</accession>
<gene>
    <name evidence="1" type="ORF">XAT740_LOCUS62983</name>
</gene>
<dbReference type="EMBL" id="CAJNOR010018575">
    <property type="protein sequence ID" value="CAF1688728.1"/>
    <property type="molecule type" value="Genomic_DNA"/>
</dbReference>
<dbReference type="AlphaFoldDB" id="A0A816HKX0"/>
<comment type="caution">
    <text evidence="1">The sequence shown here is derived from an EMBL/GenBank/DDBJ whole genome shotgun (WGS) entry which is preliminary data.</text>
</comment>
<evidence type="ECO:0000313" key="1">
    <source>
        <dbReference type="EMBL" id="CAF1688728.1"/>
    </source>
</evidence>